<accession>A0A0F9IVK6</accession>
<dbReference type="EMBL" id="LAZR01011492">
    <property type="protein sequence ID" value="KKM61394.1"/>
    <property type="molecule type" value="Genomic_DNA"/>
</dbReference>
<name>A0A0F9IVK6_9ZZZZ</name>
<evidence type="ECO:0000313" key="2">
    <source>
        <dbReference type="EMBL" id="KKM61394.1"/>
    </source>
</evidence>
<organism evidence="2">
    <name type="scientific">marine sediment metagenome</name>
    <dbReference type="NCBI Taxonomy" id="412755"/>
    <lineage>
        <taxon>unclassified sequences</taxon>
        <taxon>metagenomes</taxon>
        <taxon>ecological metagenomes</taxon>
    </lineage>
</organism>
<reference evidence="2" key="1">
    <citation type="journal article" date="2015" name="Nature">
        <title>Complex archaea that bridge the gap between prokaryotes and eukaryotes.</title>
        <authorList>
            <person name="Spang A."/>
            <person name="Saw J.H."/>
            <person name="Jorgensen S.L."/>
            <person name="Zaremba-Niedzwiedzka K."/>
            <person name="Martijn J."/>
            <person name="Lind A.E."/>
            <person name="van Eijk R."/>
            <person name="Schleper C."/>
            <person name="Guy L."/>
            <person name="Ettema T.J."/>
        </authorList>
    </citation>
    <scope>NUCLEOTIDE SEQUENCE</scope>
</reference>
<feature type="region of interest" description="Disordered" evidence="1">
    <location>
        <begin position="1"/>
        <end position="25"/>
    </location>
</feature>
<proteinExistence type="predicted"/>
<feature type="compositionally biased region" description="Basic and acidic residues" evidence="1">
    <location>
        <begin position="1"/>
        <end position="12"/>
    </location>
</feature>
<comment type="caution">
    <text evidence="2">The sequence shown here is derived from an EMBL/GenBank/DDBJ whole genome shotgun (WGS) entry which is preliminary data.</text>
</comment>
<gene>
    <name evidence="2" type="ORF">LCGC14_1532190</name>
</gene>
<protein>
    <submittedName>
        <fullName evidence="2">Uncharacterized protein</fullName>
    </submittedName>
</protein>
<feature type="non-terminal residue" evidence="2">
    <location>
        <position position="1"/>
    </location>
</feature>
<evidence type="ECO:0000256" key="1">
    <source>
        <dbReference type="SAM" id="MobiDB-lite"/>
    </source>
</evidence>
<sequence length="45" mass="5092">LGIDRTTPDRWIRQGKRPRPAKSISGMLLADRFPIHSDSERFGVG</sequence>
<dbReference type="AlphaFoldDB" id="A0A0F9IVK6"/>